<dbReference type="PANTHER" id="PTHR42978">
    <property type="entry name" value="QUORUM-QUENCHING LACTONASE YTNP-RELATED-RELATED"/>
    <property type="match status" value="1"/>
</dbReference>
<gene>
    <name evidence="5" type="ORF">GGX14DRAFT_627744</name>
</gene>
<reference evidence="5" key="1">
    <citation type="submission" date="2023-03" db="EMBL/GenBank/DDBJ databases">
        <title>Massive genome expansion in bonnet fungi (Mycena s.s.) driven by repeated elements and novel gene families across ecological guilds.</title>
        <authorList>
            <consortium name="Lawrence Berkeley National Laboratory"/>
            <person name="Harder C.B."/>
            <person name="Miyauchi S."/>
            <person name="Viragh M."/>
            <person name="Kuo A."/>
            <person name="Thoen E."/>
            <person name="Andreopoulos B."/>
            <person name="Lu D."/>
            <person name="Skrede I."/>
            <person name="Drula E."/>
            <person name="Henrissat B."/>
            <person name="Morin E."/>
            <person name="Kohler A."/>
            <person name="Barry K."/>
            <person name="LaButti K."/>
            <person name="Morin E."/>
            <person name="Salamov A."/>
            <person name="Lipzen A."/>
            <person name="Mereny Z."/>
            <person name="Hegedus B."/>
            <person name="Baldrian P."/>
            <person name="Stursova M."/>
            <person name="Weitz H."/>
            <person name="Taylor A."/>
            <person name="Grigoriev I.V."/>
            <person name="Nagy L.G."/>
            <person name="Martin F."/>
            <person name="Kauserud H."/>
        </authorList>
    </citation>
    <scope>NUCLEOTIDE SEQUENCE</scope>
    <source>
        <strain evidence="5">9144</strain>
    </source>
</reference>
<dbReference type="Proteomes" id="UP001219525">
    <property type="component" value="Unassembled WGS sequence"/>
</dbReference>
<proteinExistence type="inferred from homology"/>
<name>A0AAD6YR79_9AGAR</name>
<keyword evidence="4" id="KW-0862">Zinc</keyword>
<keyword evidence="2" id="KW-0479">Metal-binding</keyword>
<dbReference type="SUPFAM" id="SSF56281">
    <property type="entry name" value="Metallo-hydrolase/oxidoreductase"/>
    <property type="match status" value="1"/>
</dbReference>
<evidence type="ECO:0000256" key="4">
    <source>
        <dbReference type="ARBA" id="ARBA00022833"/>
    </source>
</evidence>
<dbReference type="GO" id="GO:0016787">
    <property type="term" value="F:hydrolase activity"/>
    <property type="evidence" value="ECO:0007669"/>
    <property type="project" value="UniProtKB-KW"/>
</dbReference>
<dbReference type="EMBL" id="JARJCW010000003">
    <property type="protein sequence ID" value="KAJ7226991.1"/>
    <property type="molecule type" value="Genomic_DNA"/>
</dbReference>
<evidence type="ECO:0000313" key="5">
    <source>
        <dbReference type="EMBL" id="KAJ7226991.1"/>
    </source>
</evidence>
<keyword evidence="6" id="KW-1185">Reference proteome</keyword>
<dbReference type="Gene3D" id="3.60.15.10">
    <property type="entry name" value="Ribonuclease Z/Hydroxyacylglutathione hydrolase-like"/>
    <property type="match status" value="2"/>
</dbReference>
<dbReference type="InterPro" id="IPR036866">
    <property type="entry name" value="RibonucZ/Hydroxyglut_hydro"/>
</dbReference>
<comment type="caution">
    <text evidence="5">The sequence shown here is derived from an EMBL/GenBank/DDBJ whole genome shotgun (WGS) entry which is preliminary data.</text>
</comment>
<keyword evidence="3" id="KW-0378">Hydrolase</keyword>
<dbReference type="CDD" id="cd07730">
    <property type="entry name" value="metallo-hydrolase-like_MBL-fold"/>
    <property type="match status" value="1"/>
</dbReference>
<evidence type="ECO:0000313" key="6">
    <source>
        <dbReference type="Proteomes" id="UP001219525"/>
    </source>
</evidence>
<sequence length="370" mass="39958">MSFRDLNIPASSSTVTVTVFDIITDHAQVKAPASVILKPVLPGYESLKCPMFAFLVENNVTKTRVMFDLGPRKDLENAAPPVAEVAKAAIPVSKDIVEQLVESGVDIESINAVIWRHVSINRFPQKLDMVEHPTPGDMSKFPPSTHLVISKDLATETNDVNPQSTLLASDFTGHRLITLDFSDSSVEIGGLKAIDYFGDGSFYILDVPGHQAGHVCALARVAPTNFVLMGADACHHVGELRPTSQLHARFPCPGALAAATRVSVSYTHFPTSGPSPVFDLAARTTPLLSIPDGGVTDDLATAHESLRKLADFDANADVFIVIAHDESLLPVIGLFPASLDDWHAKGWKEAATWAFLDEKNPAFRFNVKSS</sequence>
<dbReference type="GO" id="GO:0046872">
    <property type="term" value="F:metal ion binding"/>
    <property type="evidence" value="ECO:0007669"/>
    <property type="project" value="UniProtKB-KW"/>
</dbReference>
<evidence type="ECO:0000256" key="3">
    <source>
        <dbReference type="ARBA" id="ARBA00022801"/>
    </source>
</evidence>
<dbReference type="AlphaFoldDB" id="A0AAD6YR79"/>
<evidence type="ECO:0000256" key="2">
    <source>
        <dbReference type="ARBA" id="ARBA00022723"/>
    </source>
</evidence>
<protein>
    <recommendedName>
        <fullName evidence="7">Metallo-beta-lactamase domain-containing protein</fullName>
    </recommendedName>
</protein>
<dbReference type="InterPro" id="IPR051013">
    <property type="entry name" value="MBL_superfamily_lactonases"/>
</dbReference>
<accession>A0AAD6YR79</accession>
<comment type="similarity">
    <text evidence="1">Belongs to the metallo-beta-lactamase superfamily.</text>
</comment>
<dbReference type="PANTHER" id="PTHR42978:SF5">
    <property type="entry name" value="METALLO-BETA-LACTAMASE DOMAIN-CONTAINING PROTEIN"/>
    <property type="match status" value="1"/>
</dbReference>
<evidence type="ECO:0008006" key="7">
    <source>
        <dbReference type="Google" id="ProtNLM"/>
    </source>
</evidence>
<evidence type="ECO:0000256" key="1">
    <source>
        <dbReference type="ARBA" id="ARBA00007749"/>
    </source>
</evidence>
<organism evidence="5 6">
    <name type="scientific">Mycena pura</name>
    <dbReference type="NCBI Taxonomy" id="153505"/>
    <lineage>
        <taxon>Eukaryota</taxon>
        <taxon>Fungi</taxon>
        <taxon>Dikarya</taxon>
        <taxon>Basidiomycota</taxon>
        <taxon>Agaricomycotina</taxon>
        <taxon>Agaricomycetes</taxon>
        <taxon>Agaricomycetidae</taxon>
        <taxon>Agaricales</taxon>
        <taxon>Marasmiineae</taxon>
        <taxon>Mycenaceae</taxon>
        <taxon>Mycena</taxon>
    </lineage>
</organism>